<reference evidence="2" key="1">
    <citation type="submission" date="2024-02" db="UniProtKB">
        <authorList>
            <consortium name="WormBaseParasite"/>
        </authorList>
    </citation>
    <scope>IDENTIFICATION</scope>
</reference>
<protein>
    <submittedName>
        <fullName evidence="2">Uncharacterized protein</fullName>
    </submittedName>
</protein>
<organism evidence="1 2">
    <name type="scientific">Mesorhabditis belari</name>
    <dbReference type="NCBI Taxonomy" id="2138241"/>
    <lineage>
        <taxon>Eukaryota</taxon>
        <taxon>Metazoa</taxon>
        <taxon>Ecdysozoa</taxon>
        <taxon>Nematoda</taxon>
        <taxon>Chromadorea</taxon>
        <taxon>Rhabditida</taxon>
        <taxon>Rhabditina</taxon>
        <taxon>Rhabditomorpha</taxon>
        <taxon>Rhabditoidea</taxon>
        <taxon>Rhabditidae</taxon>
        <taxon>Mesorhabditinae</taxon>
        <taxon>Mesorhabditis</taxon>
    </lineage>
</organism>
<accession>A0AAF3ESB9</accession>
<evidence type="ECO:0000313" key="2">
    <source>
        <dbReference type="WBParaSite" id="MBELARI_LOCUS1692"/>
    </source>
</evidence>
<dbReference type="Proteomes" id="UP000887575">
    <property type="component" value="Unassembled WGS sequence"/>
</dbReference>
<dbReference type="AlphaFoldDB" id="A0AAF3ESB9"/>
<keyword evidence="1" id="KW-1185">Reference proteome</keyword>
<name>A0AAF3ESB9_9BILA</name>
<proteinExistence type="predicted"/>
<evidence type="ECO:0000313" key="1">
    <source>
        <dbReference type="Proteomes" id="UP000887575"/>
    </source>
</evidence>
<dbReference type="InterPro" id="IPR042089">
    <property type="entry name" value="Peptidase_M13_dom_2"/>
</dbReference>
<dbReference type="Gene3D" id="1.10.1380.10">
    <property type="entry name" value="Neutral endopeptidase , domain2"/>
    <property type="match status" value="1"/>
</dbReference>
<sequence length="132" mass="14729">MCADLNLVPRRGKTCKVDRLRPGVRATRVAPNESVDPCENFSSLPAVAGLQPTRSLMISPLTSHFTELREKFDQGGLGLGSGSRSYYMDIKKYAKQVSAYLKYMKLKVKLITEDAGLVPNEEQISKDIDEMF</sequence>
<dbReference type="WBParaSite" id="MBELARI_LOCUS1692">
    <property type="protein sequence ID" value="MBELARI_LOCUS1692"/>
    <property type="gene ID" value="MBELARI_LOCUS1692"/>
</dbReference>